<dbReference type="SUPFAM" id="SSF51658">
    <property type="entry name" value="Xylose isomerase-like"/>
    <property type="match status" value="1"/>
</dbReference>
<dbReference type="AlphaFoldDB" id="A0A8J7W1H1"/>
<reference evidence="2" key="2">
    <citation type="submission" date="2021-04" db="EMBL/GenBank/DDBJ databases">
        <authorList>
            <person name="Liu J."/>
        </authorList>
    </citation>
    <scope>NUCLEOTIDE SEQUENCE</scope>
    <source>
        <strain evidence="2">BAD-6</strain>
    </source>
</reference>
<dbReference type="PANTHER" id="PTHR12110:SF21">
    <property type="entry name" value="XYLOSE ISOMERASE-LIKE TIM BARREL DOMAIN-CONTAINING PROTEIN"/>
    <property type="match status" value="1"/>
</dbReference>
<dbReference type="InterPro" id="IPR013022">
    <property type="entry name" value="Xyl_isomerase-like_TIM-brl"/>
</dbReference>
<evidence type="ECO:0000259" key="1">
    <source>
        <dbReference type="Pfam" id="PF01261"/>
    </source>
</evidence>
<sequence>MKNKYGVCEWYLATTGPSAIRTASQLGFEGIQISDLGGVNQNFPLNDERIQAHYLEAAETYGVQIQGLQGVVSMTQHGGIKYPMDSVKGQEAIFNFKKGLEVCAALKIPTYLICSFVASNFTNDYEQKNTAAMLKLFVELASEKGIQIAYECFAPVEKLFAILDYVREGLKLCYDTLNPIRFGNGNPPDEIRRIGIDLIDHIHVKDAPENLTGCWPLGKGAGKVEETIGVLKEKGYQGWYFIENYFYLPPMNELGKGWDLAKMDLDYLHRICE</sequence>
<organism evidence="2 3">
    <name type="scientific">Sinanaerobacter chloroacetimidivorans</name>
    <dbReference type="NCBI Taxonomy" id="2818044"/>
    <lineage>
        <taxon>Bacteria</taxon>
        <taxon>Bacillati</taxon>
        <taxon>Bacillota</taxon>
        <taxon>Clostridia</taxon>
        <taxon>Peptostreptococcales</taxon>
        <taxon>Anaerovoracaceae</taxon>
        <taxon>Sinanaerobacter</taxon>
    </lineage>
</organism>
<dbReference type="PANTHER" id="PTHR12110">
    <property type="entry name" value="HYDROXYPYRUVATE ISOMERASE"/>
    <property type="match status" value="1"/>
</dbReference>
<dbReference type="InterPro" id="IPR050312">
    <property type="entry name" value="IolE/XylAMocC-like"/>
</dbReference>
<dbReference type="GO" id="GO:0016853">
    <property type="term" value="F:isomerase activity"/>
    <property type="evidence" value="ECO:0007669"/>
    <property type="project" value="UniProtKB-KW"/>
</dbReference>
<dbReference type="Proteomes" id="UP000675664">
    <property type="component" value="Unassembled WGS sequence"/>
</dbReference>
<reference evidence="2" key="1">
    <citation type="submission" date="2021-04" db="EMBL/GenBank/DDBJ databases">
        <title>Sinoanaerobacter chloroacetimidivorans sp. nov., an obligate anaerobic bacterium isolated from anaerobic sludge.</title>
        <authorList>
            <person name="Bao Y."/>
        </authorList>
    </citation>
    <scope>NUCLEOTIDE SEQUENCE</scope>
    <source>
        <strain evidence="2">BAD-6</strain>
    </source>
</reference>
<dbReference type="Pfam" id="PF01261">
    <property type="entry name" value="AP_endonuc_2"/>
    <property type="match status" value="1"/>
</dbReference>
<feature type="domain" description="Xylose isomerase-like TIM barrel" evidence="1">
    <location>
        <begin position="21"/>
        <end position="247"/>
    </location>
</feature>
<gene>
    <name evidence="2" type="ORF">KCX82_06180</name>
</gene>
<keyword evidence="3" id="KW-1185">Reference proteome</keyword>
<dbReference type="Gene3D" id="3.20.20.150">
    <property type="entry name" value="Divalent-metal-dependent TIM barrel enzymes"/>
    <property type="match status" value="1"/>
</dbReference>
<dbReference type="InterPro" id="IPR036237">
    <property type="entry name" value="Xyl_isomerase-like_sf"/>
</dbReference>
<comment type="caution">
    <text evidence="2">The sequence shown here is derived from an EMBL/GenBank/DDBJ whole genome shotgun (WGS) entry which is preliminary data.</text>
</comment>
<accession>A0A8J7W1H1</accession>
<name>A0A8J7W1H1_9FIRM</name>
<evidence type="ECO:0000313" key="2">
    <source>
        <dbReference type="EMBL" id="MBR0597450.1"/>
    </source>
</evidence>
<evidence type="ECO:0000313" key="3">
    <source>
        <dbReference type="Proteomes" id="UP000675664"/>
    </source>
</evidence>
<keyword evidence="2" id="KW-0413">Isomerase</keyword>
<proteinExistence type="predicted"/>
<protein>
    <submittedName>
        <fullName evidence="2">Sugar phosphate isomerase/epimerase</fullName>
    </submittedName>
</protein>
<dbReference type="RefSeq" id="WP_227017581.1">
    <property type="nucleotide sequence ID" value="NZ_JAGSND010000003.1"/>
</dbReference>
<dbReference type="EMBL" id="JAGSND010000003">
    <property type="protein sequence ID" value="MBR0597450.1"/>
    <property type="molecule type" value="Genomic_DNA"/>
</dbReference>